<keyword evidence="7 11" id="KW-1133">Transmembrane helix</keyword>
<reference evidence="13 14" key="1">
    <citation type="submission" date="2018-03" db="EMBL/GenBank/DDBJ databases">
        <title>Genomic Encyclopedia of Archaeal and Bacterial Type Strains, Phase II (KMG-II): from individual species to whole genera.</title>
        <authorList>
            <person name="Goeker M."/>
        </authorList>
    </citation>
    <scope>NUCLEOTIDE SEQUENCE [LARGE SCALE GENOMIC DNA]</scope>
    <source>
        <strain evidence="13 14">DSM 45312</strain>
    </source>
</reference>
<feature type="domain" description="Major facilitator superfamily (MFS) profile" evidence="12">
    <location>
        <begin position="18"/>
        <end position="428"/>
    </location>
</feature>
<evidence type="ECO:0000313" key="13">
    <source>
        <dbReference type="EMBL" id="PSK86249.1"/>
    </source>
</evidence>
<feature type="transmembrane region" description="Helical" evidence="11">
    <location>
        <begin position="244"/>
        <end position="264"/>
    </location>
</feature>
<evidence type="ECO:0000256" key="5">
    <source>
        <dbReference type="ARBA" id="ARBA00022692"/>
    </source>
</evidence>
<comment type="function">
    <text evidence="9">May be a proton symporter involved in the uptake of osmolytes such as proline and glycine betaine.</text>
</comment>
<evidence type="ECO:0000256" key="10">
    <source>
        <dbReference type="ARBA" id="ARBA00039918"/>
    </source>
</evidence>
<evidence type="ECO:0000256" key="9">
    <source>
        <dbReference type="ARBA" id="ARBA00037295"/>
    </source>
</evidence>
<feature type="transmembrane region" description="Helical" evidence="11">
    <location>
        <begin position="155"/>
        <end position="182"/>
    </location>
</feature>
<dbReference type="PROSITE" id="PS50850">
    <property type="entry name" value="MFS"/>
    <property type="match status" value="1"/>
</dbReference>
<dbReference type="FunFam" id="1.20.1250.20:FF:000001">
    <property type="entry name" value="Dicarboxylate MFS transporter"/>
    <property type="match status" value="1"/>
</dbReference>
<dbReference type="EMBL" id="PYGA01000035">
    <property type="protein sequence ID" value="PSK86249.1"/>
    <property type="molecule type" value="Genomic_DNA"/>
</dbReference>
<feature type="transmembrane region" description="Helical" evidence="11">
    <location>
        <begin position="403"/>
        <end position="422"/>
    </location>
</feature>
<keyword evidence="6" id="KW-0769">Symport</keyword>
<gene>
    <name evidence="13" type="ORF">CLV63_13518</name>
</gene>
<organism evidence="13 14">
    <name type="scientific">Murinocardiopsis flavida</name>
    <dbReference type="NCBI Taxonomy" id="645275"/>
    <lineage>
        <taxon>Bacteria</taxon>
        <taxon>Bacillati</taxon>
        <taxon>Actinomycetota</taxon>
        <taxon>Actinomycetes</taxon>
        <taxon>Streptosporangiales</taxon>
        <taxon>Nocardiopsidaceae</taxon>
        <taxon>Murinocardiopsis</taxon>
    </lineage>
</organism>
<evidence type="ECO:0000259" key="12">
    <source>
        <dbReference type="PROSITE" id="PS50850"/>
    </source>
</evidence>
<dbReference type="AlphaFoldDB" id="A0A2P8CMQ8"/>
<dbReference type="Proteomes" id="UP000240542">
    <property type="component" value="Unassembled WGS sequence"/>
</dbReference>
<keyword evidence="8 11" id="KW-0472">Membrane</keyword>
<evidence type="ECO:0000256" key="8">
    <source>
        <dbReference type="ARBA" id="ARBA00023136"/>
    </source>
</evidence>
<feature type="transmembrane region" description="Helical" evidence="11">
    <location>
        <begin position="279"/>
        <end position="298"/>
    </location>
</feature>
<comment type="subcellular location">
    <subcellularLocation>
        <location evidence="1">Cell membrane</location>
        <topology evidence="1">Multi-pass membrane protein</topology>
    </subcellularLocation>
</comment>
<dbReference type="InterPro" id="IPR011701">
    <property type="entry name" value="MFS"/>
</dbReference>
<evidence type="ECO:0000256" key="3">
    <source>
        <dbReference type="ARBA" id="ARBA00022448"/>
    </source>
</evidence>
<evidence type="ECO:0000256" key="2">
    <source>
        <dbReference type="ARBA" id="ARBA00008240"/>
    </source>
</evidence>
<dbReference type="Pfam" id="PF07690">
    <property type="entry name" value="MFS_1"/>
    <property type="match status" value="1"/>
</dbReference>
<dbReference type="Gene3D" id="1.20.1250.20">
    <property type="entry name" value="MFS general substrate transporter like domains"/>
    <property type="match status" value="1"/>
</dbReference>
<evidence type="ECO:0000256" key="6">
    <source>
        <dbReference type="ARBA" id="ARBA00022847"/>
    </source>
</evidence>
<keyword evidence="3" id="KW-0813">Transport</keyword>
<dbReference type="OrthoDB" id="3768022at2"/>
<keyword evidence="14" id="KW-1185">Reference proteome</keyword>
<dbReference type="PANTHER" id="PTHR43528">
    <property type="entry name" value="ALPHA-KETOGLUTARATE PERMEASE"/>
    <property type="match status" value="1"/>
</dbReference>
<dbReference type="GO" id="GO:0005886">
    <property type="term" value="C:plasma membrane"/>
    <property type="evidence" value="ECO:0007669"/>
    <property type="project" value="UniProtKB-SubCell"/>
</dbReference>
<feature type="transmembrane region" description="Helical" evidence="11">
    <location>
        <begin position="114"/>
        <end position="134"/>
    </location>
</feature>
<evidence type="ECO:0000256" key="1">
    <source>
        <dbReference type="ARBA" id="ARBA00004651"/>
    </source>
</evidence>
<feature type="transmembrane region" description="Helical" evidence="11">
    <location>
        <begin position="310"/>
        <end position="330"/>
    </location>
</feature>
<keyword evidence="4" id="KW-1003">Cell membrane</keyword>
<comment type="caution">
    <text evidence="13">The sequence shown here is derived from an EMBL/GenBank/DDBJ whole genome shotgun (WGS) entry which is preliminary data.</text>
</comment>
<feature type="transmembrane region" description="Helical" evidence="11">
    <location>
        <begin position="188"/>
        <end position="209"/>
    </location>
</feature>
<sequence>MNGRGQAAEEAHPQVRKAVAAAAVGNCTEWFDFGIYAYVAVMVGAAFFPSGDRAVELMAAFGVFAVAFLLRPIGGFVFGPLGDRWGRQRVLVLTILLMSGATFLMGVLPTYHQVGIAAPILFLLLRMTQGFAAGGEYGGAATYIAESAPTKRRGFYGSFLELGTLAGFALGAGIPTLLILVLSDADMFAWGWRIPFLIAGPLGAVGLYLRSRLEDTPAFSAMSKEKKRSTAPFAEIWRYHWRRLLILIGVVLILNIGNYTLLTYMETYLAEVLHVTKPVALFSVLLAILLMACLVVPVGSLSDRIGRRPLMMSACVCYLVLPLPAFWLIIQGTWLSATAGLIMLAVSQVQMLGVLAATLPALFPTQVRYGGFSIGYNISTSLFGGTAPLVIQALVTWSGSDLAPAFYLMAAAAISFIPILLIPETAGKPLITESAPGKIVQPTA</sequence>
<comment type="similarity">
    <text evidence="2">Belongs to the major facilitator superfamily. Metabolite:H+ Symporter (MHS) family (TC 2.A.1.6) family.</text>
</comment>
<protein>
    <recommendedName>
        <fullName evidence="10">Putative proline/betaine transporter</fullName>
    </recommendedName>
</protein>
<dbReference type="InterPro" id="IPR036259">
    <property type="entry name" value="MFS_trans_sf"/>
</dbReference>
<evidence type="ECO:0000256" key="4">
    <source>
        <dbReference type="ARBA" id="ARBA00022475"/>
    </source>
</evidence>
<proteinExistence type="inferred from homology"/>
<dbReference type="InterPro" id="IPR051084">
    <property type="entry name" value="H+-coupled_symporters"/>
</dbReference>
<evidence type="ECO:0000313" key="14">
    <source>
        <dbReference type="Proteomes" id="UP000240542"/>
    </source>
</evidence>
<feature type="transmembrane region" description="Helical" evidence="11">
    <location>
        <begin position="375"/>
        <end position="397"/>
    </location>
</feature>
<dbReference type="RefSeq" id="WP_106586785.1">
    <property type="nucleotide sequence ID" value="NZ_PYGA01000035.1"/>
</dbReference>
<evidence type="ECO:0000256" key="11">
    <source>
        <dbReference type="SAM" id="Phobius"/>
    </source>
</evidence>
<feature type="transmembrane region" description="Helical" evidence="11">
    <location>
        <begin position="342"/>
        <end position="363"/>
    </location>
</feature>
<name>A0A2P8CMQ8_9ACTN</name>
<evidence type="ECO:0000256" key="7">
    <source>
        <dbReference type="ARBA" id="ARBA00022989"/>
    </source>
</evidence>
<dbReference type="SUPFAM" id="SSF103473">
    <property type="entry name" value="MFS general substrate transporter"/>
    <property type="match status" value="1"/>
</dbReference>
<keyword evidence="5 11" id="KW-0812">Transmembrane</keyword>
<feature type="transmembrane region" description="Helical" evidence="11">
    <location>
        <begin position="57"/>
        <end position="78"/>
    </location>
</feature>
<dbReference type="InterPro" id="IPR020846">
    <property type="entry name" value="MFS_dom"/>
</dbReference>
<feature type="transmembrane region" description="Helical" evidence="11">
    <location>
        <begin position="90"/>
        <end position="108"/>
    </location>
</feature>
<dbReference type="PANTHER" id="PTHR43528:SF1">
    <property type="entry name" value="ALPHA-KETOGLUTARATE PERMEASE"/>
    <property type="match status" value="1"/>
</dbReference>
<accession>A0A2P8CMQ8</accession>
<dbReference type="GO" id="GO:0015293">
    <property type="term" value="F:symporter activity"/>
    <property type="evidence" value="ECO:0007669"/>
    <property type="project" value="UniProtKB-KW"/>
</dbReference>